<reference evidence="1 2" key="1">
    <citation type="journal article" date="2022" name="Mar. Drugs">
        <title>Bioassay-Guided Fractionation Leads to the Detection of Cholic Acid Generated by the Rare Thalassomonas sp.</title>
        <authorList>
            <person name="Pheiffer F."/>
            <person name="Schneider Y.K."/>
            <person name="Hansen E.H."/>
            <person name="Andersen J.H."/>
            <person name="Isaksson J."/>
            <person name="Busche T."/>
            <person name="R C."/>
            <person name="Kalinowski J."/>
            <person name="Zyl L.V."/>
            <person name="Trindade M."/>
        </authorList>
    </citation>
    <scope>NUCLEOTIDE SEQUENCE [LARGE SCALE GENOMIC DNA]</scope>
    <source>
        <strain evidence="1 2">A5K-61T</strain>
    </source>
</reference>
<evidence type="ECO:0000313" key="1">
    <source>
        <dbReference type="EMBL" id="WDE10680.1"/>
    </source>
</evidence>
<proteinExistence type="predicted"/>
<keyword evidence="2" id="KW-1185">Reference proteome</keyword>
<dbReference type="RefSeq" id="WP_274050735.1">
    <property type="nucleotide sequence ID" value="NZ_CP059693.1"/>
</dbReference>
<accession>A0ABY7VBH8</accession>
<gene>
    <name evidence="1" type="ORF">H3N35_20850</name>
</gene>
<dbReference type="Proteomes" id="UP001215231">
    <property type="component" value="Chromosome"/>
</dbReference>
<sequence length="72" mass="7809">MALDSKQFAQLQKNSSDSFHRQKALIKKVMAGKNSACPVCRQTVALVPAKTGEKLTLSCKKGCTDIELDIGQ</sequence>
<organism evidence="1 2">
    <name type="scientific">Thalassomonas haliotis</name>
    <dbReference type="NCBI Taxonomy" id="485448"/>
    <lineage>
        <taxon>Bacteria</taxon>
        <taxon>Pseudomonadati</taxon>
        <taxon>Pseudomonadota</taxon>
        <taxon>Gammaproteobacteria</taxon>
        <taxon>Alteromonadales</taxon>
        <taxon>Colwelliaceae</taxon>
        <taxon>Thalassomonas</taxon>
    </lineage>
</organism>
<evidence type="ECO:0000313" key="2">
    <source>
        <dbReference type="Proteomes" id="UP001215231"/>
    </source>
</evidence>
<name>A0ABY7VBH8_9GAMM</name>
<dbReference type="EMBL" id="CP059693">
    <property type="protein sequence ID" value="WDE10680.1"/>
    <property type="molecule type" value="Genomic_DNA"/>
</dbReference>
<protein>
    <submittedName>
        <fullName evidence="1">Uncharacterized protein</fullName>
    </submittedName>
</protein>